<evidence type="ECO:0000256" key="7">
    <source>
        <dbReference type="PIRSR" id="PIRSR601019-2"/>
    </source>
</evidence>
<reference evidence="8 9" key="1">
    <citation type="submission" date="2023-03" db="EMBL/GenBank/DDBJ databases">
        <title>Genome insight into feeding habits of ladybird beetles.</title>
        <authorList>
            <person name="Li H.-S."/>
            <person name="Huang Y.-H."/>
            <person name="Pang H."/>
        </authorList>
    </citation>
    <scope>NUCLEOTIDE SEQUENCE [LARGE SCALE GENOMIC DNA]</scope>
    <source>
        <strain evidence="8">SYSU_2023b</strain>
        <tissue evidence="8">Whole body</tissue>
    </source>
</reference>
<accession>A0AAW1U9Z8</accession>
<dbReference type="InterPro" id="IPR027417">
    <property type="entry name" value="P-loop_NTPase"/>
</dbReference>
<dbReference type="SMART" id="SM00275">
    <property type="entry name" value="G_alpha"/>
    <property type="match status" value="1"/>
</dbReference>
<dbReference type="GO" id="GO:0003924">
    <property type="term" value="F:GTPase activity"/>
    <property type="evidence" value="ECO:0007669"/>
    <property type="project" value="InterPro"/>
</dbReference>
<dbReference type="GO" id="GO:0031526">
    <property type="term" value="C:brush border membrane"/>
    <property type="evidence" value="ECO:0007669"/>
    <property type="project" value="TreeGrafter"/>
</dbReference>
<dbReference type="GO" id="GO:0005737">
    <property type="term" value="C:cytoplasm"/>
    <property type="evidence" value="ECO:0007669"/>
    <property type="project" value="TreeGrafter"/>
</dbReference>
<dbReference type="InterPro" id="IPR001019">
    <property type="entry name" value="Gprotein_alpha_su"/>
</dbReference>
<dbReference type="PROSITE" id="PS51882">
    <property type="entry name" value="G_ALPHA"/>
    <property type="match status" value="1"/>
</dbReference>
<dbReference type="PRINTS" id="PR00318">
    <property type="entry name" value="GPROTEINA"/>
</dbReference>
<dbReference type="SUPFAM" id="SSF52540">
    <property type="entry name" value="P-loop containing nucleoside triphosphate hydrolases"/>
    <property type="match status" value="1"/>
</dbReference>
<evidence type="ECO:0000256" key="3">
    <source>
        <dbReference type="ARBA" id="ARBA00022842"/>
    </source>
</evidence>
<evidence type="ECO:0000256" key="2">
    <source>
        <dbReference type="ARBA" id="ARBA00022741"/>
    </source>
</evidence>
<keyword evidence="1 7" id="KW-0479">Metal-binding</keyword>
<keyword evidence="3 7" id="KW-0460">Magnesium</keyword>
<dbReference type="FunFam" id="3.40.50.300:FF:000754">
    <property type="entry name" value="Guanine nucleotide-binding protein subunit alpha-13"/>
    <property type="match status" value="1"/>
</dbReference>
<dbReference type="GO" id="GO:0007188">
    <property type="term" value="P:adenylate cyclase-modulating G protein-coupled receptor signaling pathway"/>
    <property type="evidence" value="ECO:0007669"/>
    <property type="project" value="TreeGrafter"/>
</dbReference>
<evidence type="ECO:0000256" key="6">
    <source>
        <dbReference type="PIRSR" id="PIRSR601019-1"/>
    </source>
</evidence>
<dbReference type="PANTHER" id="PTHR10218:SF360">
    <property type="entry name" value="GUANINE NUCLEOTIDE-BINDING PROTEIN SUBUNIT ALPHA HOMOLOG"/>
    <property type="match status" value="1"/>
</dbReference>
<evidence type="ECO:0000313" key="9">
    <source>
        <dbReference type="Proteomes" id="UP001431783"/>
    </source>
</evidence>
<organism evidence="8 9">
    <name type="scientific">Henosepilachna vigintioctopunctata</name>
    <dbReference type="NCBI Taxonomy" id="420089"/>
    <lineage>
        <taxon>Eukaryota</taxon>
        <taxon>Metazoa</taxon>
        <taxon>Ecdysozoa</taxon>
        <taxon>Arthropoda</taxon>
        <taxon>Hexapoda</taxon>
        <taxon>Insecta</taxon>
        <taxon>Pterygota</taxon>
        <taxon>Neoptera</taxon>
        <taxon>Endopterygota</taxon>
        <taxon>Coleoptera</taxon>
        <taxon>Polyphaga</taxon>
        <taxon>Cucujiformia</taxon>
        <taxon>Coccinelloidea</taxon>
        <taxon>Coccinellidae</taxon>
        <taxon>Epilachninae</taxon>
        <taxon>Epilachnini</taxon>
        <taxon>Henosepilachna</taxon>
    </lineage>
</organism>
<protein>
    <recommendedName>
        <fullName evidence="10">G protein alpha subunit</fullName>
    </recommendedName>
</protein>
<dbReference type="Gene3D" id="3.40.50.300">
    <property type="entry name" value="P-loop containing nucleotide triphosphate hydrolases"/>
    <property type="match status" value="1"/>
</dbReference>
<dbReference type="AlphaFoldDB" id="A0AAW1U9Z8"/>
<dbReference type="PANTHER" id="PTHR10218">
    <property type="entry name" value="GTP-BINDING PROTEIN ALPHA SUBUNIT"/>
    <property type="match status" value="1"/>
</dbReference>
<evidence type="ECO:0000313" key="8">
    <source>
        <dbReference type="EMBL" id="KAK9877725.1"/>
    </source>
</evidence>
<proteinExistence type="predicted"/>
<evidence type="ECO:0008006" key="10">
    <source>
        <dbReference type="Google" id="ProtNLM"/>
    </source>
</evidence>
<dbReference type="GO" id="GO:0007266">
    <property type="term" value="P:Rho protein signal transduction"/>
    <property type="evidence" value="ECO:0007669"/>
    <property type="project" value="TreeGrafter"/>
</dbReference>
<evidence type="ECO:0000256" key="5">
    <source>
        <dbReference type="ARBA" id="ARBA00023224"/>
    </source>
</evidence>
<dbReference type="GO" id="GO:0005525">
    <property type="term" value="F:GTP binding"/>
    <property type="evidence" value="ECO:0007669"/>
    <property type="project" value="UniProtKB-KW"/>
</dbReference>
<gene>
    <name evidence="8" type="ORF">WA026_019405</name>
</gene>
<keyword evidence="5" id="KW-0807">Transducer</keyword>
<dbReference type="GO" id="GO:0005834">
    <property type="term" value="C:heterotrimeric G-protein complex"/>
    <property type="evidence" value="ECO:0007669"/>
    <property type="project" value="TreeGrafter"/>
</dbReference>
<evidence type="ECO:0000256" key="1">
    <source>
        <dbReference type="ARBA" id="ARBA00022723"/>
    </source>
</evidence>
<name>A0AAW1U9Z8_9CUCU</name>
<sequence length="201" mass="23391">MDRKTIGLTNPTHADILHSRKATKNITEFVIPINDKPFLFVDVGGQRSQRKKRFPCFDSIISILFLVSSSEFHHVLLEDRKTSIRYPGNRLEESRDIFDTIINNRIFINVSNILFLNKYDLLAKKVANPETDIPVYFSQFSENSHSLQDVQAFILSMFTGVKRRPKQALYHHFTTAVDTENMKVVFISVKDTKMMFLYKKL</sequence>
<evidence type="ECO:0000256" key="4">
    <source>
        <dbReference type="ARBA" id="ARBA00023134"/>
    </source>
</evidence>
<comment type="caution">
    <text evidence="8">The sequence shown here is derived from an EMBL/GenBank/DDBJ whole genome shotgun (WGS) entry which is preliminary data.</text>
</comment>
<keyword evidence="9" id="KW-1185">Reference proteome</keyword>
<dbReference type="GO" id="GO:0046872">
    <property type="term" value="F:metal ion binding"/>
    <property type="evidence" value="ECO:0007669"/>
    <property type="project" value="UniProtKB-KW"/>
</dbReference>
<feature type="binding site" evidence="6">
    <location>
        <begin position="17"/>
        <end position="23"/>
    </location>
    <ligand>
        <name>GTP</name>
        <dbReference type="ChEBI" id="CHEBI:37565"/>
    </ligand>
</feature>
<dbReference type="GO" id="GO:0031752">
    <property type="term" value="F:D5 dopamine receptor binding"/>
    <property type="evidence" value="ECO:0007669"/>
    <property type="project" value="TreeGrafter"/>
</dbReference>
<feature type="binding site" evidence="7">
    <location>
        <position position="23"/>
    </location>
    <ligand>
        <name>Mg(2+)</name>
        <dbReference type="ChEBI" id="CHEBI:18420"/>
    </ligand>
</feature>
<feature type="binding site" evidence="6">
    <location>
        <begin position="42"/>
        <end position="46"/>
    </location>
    <ligand>
        <name>GTP</name>
        <dbReference type="ChEBI" id="CHEBI:37565"/>
    </ligand>
</feature>
<keyword evidence="2 6" id="KW-0547">Nucleotide-binding</keyword>
<dbReference type="GO" id="GO:0031683">
    <property type="term" value="F:G-protein beta/gamma-subunit complex binding"/>
    <property type="evidence" value="ECO:0007669"/>
    <property type="project" value="InterPro"/>
</dbReference>
<feature type="binding site" evidence="6">
    <location>
        <position position="176"/>
    </location>
    <ligand>
        <name>GTP</name>
        <dbReference type="ChEBI" id="CHEBI:37565"/>
    </ligand>
</feature>
<dbReference type="EMBL" id="JARQZJ010000043">
    <property type="protein sequence ID" value="KAK9877725.1"/>
    <property type="molecule type" value="Genomic_DNA"/>
</dbReference>
<keyword evidence="4 6" id="KW-0342">GTP-binding</keyword>
<dbReference type="Proteomes" id="UP001431783">
    <property type="component" value="Unassembled WGS sequence"/>
</dbReference>
<feature type="binding site" evidence="6">
    <location>
        <begin position="117"/>
        <end position="120"/>
    </location>
    <ligand>
        <name>GTP</name>
        <dbReference type="ChEBI" id="CHEBI:37565"/>
    </ligand>
</feature>
<dbReference type="Pfam" id="PF00503">
    <property type="entry name" value="G-alpha"/>
    <property type="match status" value="1"/>
</dbReference>